<feature type="domain" description="SF4 helicase" evidence="1">
    <location>
        <begin position="526"/>
        <end position="584"/>
    </location>
</feature>
<dbReference type="PANTHER" id="PTHR30153:SF2">
    <property type="entry name" value="REPLICATIVE DNA HELICASE"/>
    <property type="match status" value="1"/>
</dbReference>
<keyword evidence="2" id="KW-0067">ATP-binding</keyword>
<dbReference type="Gene3D" id="1.10.860.10">
    <property type="entry name" value="DNAb Helicase, Chain A"/>
    <property type="match status" value="1"/>
</dbReference>
<dbReference type="RefSeq" id="YP_009399388.1">
    <property type="nucleotide sequence ID" value="NC_035296.1"/>
</dbReference>
<sequence length="584" mass="69242">MYNFYKYKVIPQNYLAEEILLGIVLIYPEILHKTKKSIKTDFFFIESNRFIYSKFIQENNYNIIKLLYDVEKNNTSYPINYINNMIKLMKTSQVFISYYNTTNYIESIIRILKTTYIKRLFIQLGYNIINLGYTINIKNNYSYSKLISYIGNITQEIQNQEENKITNIKEFISEELIGIKFTKNESDFRSKQQKIKSGFINLDKIIEGFPASSLIIIAGRPSVGKTSISINIAYNCFFKEKINLLIFSLEMTSKQIFKKFVNIGSHIHLEQQKINTIHNDNWEKMSKICHKLLSQNIYINEETNLNINQIEFISNQLNKNQFIHLIIIDYLQLIELSYSQKIHNIRNQEISYITRRLKLLAQYLKIPIITISQLNRNIDNRENKEPILSDLKESGCIIHKNNIDIPLHNYNVKSLKKIEHKTTENFILNENEITILNQRIYQYNIKYSFIGLTSNHKFLFKNIWIPSHQATQNTKLIKYSLNNKKILKKIKAYLTNIKVKNLSKTYDIKIYKYFSFTINKIFIHNSIEQDADIIIILYEKEGLKYNIHIPENKIIDLKVLKNRNGSTGYCKLNFELFTNIFKEN</sequence>
<name>A0A1Z1MTG2_9FLOR</name>
<organism evidence="2">
    <name type="scientific">Kapraunia schneideri</name>
    <dbReference type="NCBI Taxonomy" id="717899"/>
    <lineage>
        <taxon>Eukaryota</taxon>
        <taxon>Rhodophyta</taxon>
        <taxon>Florideophyceae</taxon>
        <taxon>Rhodymeniophycidae</taxon>
        <taxon>Ceramiales</taxon>
        <taxon>Rhodomelaceae</taxon>
        <taxon>Kapraunia</taxon>
    </lineage>
</organism>
<dbReference type="AlphaFoldDB" id="A0A1Z1MTG2"/>
<proteinExistence type="predicted"/>
<dbReference type="PANTHER" id="PTHR30153">
    <property type="entry name" value="REPLICATIVE DNA HELICASE DNAB"/>
    <property type="match status" value="1"/>
</dbReference>
<dbReference type="SUPFAM" id="SSF52540">
    <property type="entry name" value="P-loop containing nucleoside triphosphate hydrolases"/>
    <property type="match status" value="1"/>
</dbReference>
<dbReference type="InterPro" id="IPR027417">
    <property type="entry name" value="P-loop_NTPase"/>
</dbReference>
<dbReference type="InterPro" id="IPR036185">
    <property type="entry name" value="DNA_heli_DnaB-like_N_sf"/>
</dbReference>
<evidence type="ECO:0000313" key="2">
    <source>
        <dbReference type="EMBL" id="ARW68994.1"/>
    </source>
</evidence>
<dbReference type="PROSITE" id="PS51199">
    <property type="entry name" value="SF4_HELICASE"/>
    <property type="match status" value="2"/>
</dbReference>
<reference evidence="2" key="1">
    <citation type="journal article" date="2017" name="J. Phycol.">
        <title>Analysis of chloroplast genomes and a supermatrix inform reclassification of the Rhodomelaceae (Rhodophyta).</title>
        <authorList>
            <person name="Diaz-Tapia P."/>
            <person name="Maggs C.A."/>
            <person name="West J.A."/>
            <person name="Verbruggen H."/>
        </authorList>
    </citation>
    <scope>NUCLEOTIDE SEQUENCE</scope>
    <source>
        <strain evidence="2">PD1720</strain>
    </source>
</reference>
<keyword evidence="2" id="KW-0934">Plastid</keyword>
<keyword evidence="2" id="KW-0347">Helicase</keyword>
<dbReference type="Gene3D" id="3.40.50.300">
    <property type="entry name" value="P-loop containing nucleotide triphosphate hydrolases"/>
    <property type="match status" value="2"/>
</dbReference>
<evidence type="ECO:0000259" key="1">
    <source>
        <dbReference type="PROSITE" id="PS51199"/>
    </source>
</evidence>
<dbReference type="InterPro" id="IPR007694">
    <property type="entry name" value="DNA_helicase_DnaB-like_C"/>
</dbReference>
<dbReference type="GO" id="GO:0005829">
    <property type="term" value="C:cytosol"/>
    <property type="evidence" value="ECO:0007669"/>
    <property type="project" value="TreeGrafter"/>
</dbReference>
<dbReference type="Pfam" id="PF03796">
    <property type="entry name" value="DnaB_C"/>
    <property type="match status" value="1"/>
</dbReference>
<dbReference type="SUPFAM" id="SSF48024">
    <property type="entry name" value="N-terminal domain of DnaB helicase"/>
    <property type="match status" value="1"/>
</dbReference>
<keyword evidence="2" id="KW-0150">Chloroplast</keyword>
<protein>
    <submittedName>
        <fullName evidence="2">Replication helicase subunit</fullName>
    </submittedName>
</protein>
<gene>
    <name evidence="2" type="primary">dnaB</name>
</gene>
<dbReference type="EMBL" id="MF101454">
    <property type="protein sequence ID" value="ARW68994.1"/>
    <property type="molecule type" value="Genomic_DNA"/>
</dbReference>
<geneLocation type="chloroplast" evidence="2"/>
<keyword evidence="2" id="KW-0378">Hydrolase</keyword>
<dbReference type="GO" id="GO:0003678">
    <property type="term" value="F:DNA helicase activity"/>
    <property type="evidence" value="ECO:0007669"/>
    <property type="project" value="InterPro"/>
</dbReference>
<dbReference type="GO" id="GO:0005524">
    <property type="term" value="F:ATP binding"/>
    <property type="evidence" value="ECO:0007669"/>
    <property type="project" value="InterPro"/>
</dbReference>
<feature type="domain" description="SF4 helicase" evidence="1">
    <location>
        <begin position="188"/>
        <end position="395"/>
    </location>
</feature>
<dbReference type="GO" id="GO:0006260">
    <property type="term" value="P:DNA replication"/>
    <property type="evidence" value="ECO:0007669"/>
    <property type="project" value="InterPro"/>
</dbReference>
<dbReference type="InterPro" id="IPR016136">
    <property type="entry name" value="DNA_helicase_N/primase_C"/>
</dbReference>
<keyword evidence="2" id="KW-0547">Nucleotide-binding</keyword>
<accession>A0A1Z1MTG2</accession>
<dbReference type="GeneID" id="33362071"/>